<feature type="non-terminal residue" evidence="1">
    <location>
        <position position="1"/>
    </location>
</feature>
<comment type="caution">
    <text evidence="1">The sequence shown here is derived from an EMBL/GenBank/DDBJ whole genome shotgun (WGS) entry which is preliminary data.</text>
</comment>
<evidence type="ECO:0000313" key="1">
    <source>
        <dbReference type="EMBL" id="CAG8839556.1"/>
    </source>
</evidence>
<reference evidence="1 2" key="1">
    <citation type="submission" date="2021-06" db="EMBL/GenBank/DDBJ databases">
        <authorList>
            <person name="Kallberg Y."/>
            <person name="Tangrot J."/>
            <person name="Rosling A."/>
        </authorList>
    </citation>
    <scope>NUCLEOTIDE SEQUENCE [LARGE SCALE GENOMIC DNA]</scope>
    <source>
        <strain evidence="1 2">120-4 pot B 10/14</strain>
    </source>
</reference>
<organism evidence="1 2">
    <name type="scientific">Gigaspora margarita</name>
    <dbReference type="NCBI Taxonomy" id="4874"/>
    <lineage>
        <taxon>Eukaryota</taxon>
        <taxon>Fungi</taxon>
        <taxon>Fungi incertae sedis</taxon>
        <taxon>Mucoromycota</taxon>
        <taxon>Glomeromycotina</taxon>
        <taxon>Glomeromycetes</taxon>
        <taxon>Diversisporales</taxon>
        <taxon>Gigasporaceae</taxon>
        <taxon>Gigaspora</taxon>
    </lineage>
</organism>
<gene>
    <name evidence="1" type="ORF">GMARGA_LOCUS34501</name>
</gene>
<keyword evidence="2" id="KW-1185">Reference proteome</keyword>
<dbReference type="Proteomes" id="UP000789901">
    <property type="component" value="Unassembled WGS sequence"/>
</dbReference>
<dbReference type="EMBL" id="CAJVQB010060689">
    <property type="protein sequence ID" value="CAG8839556.1"/>
    <property type="molecule type" value="Genomic_DNA"/>
</dbReference>
<accession>A0ABN7WSW8</accession>
<sequence>CNTWFIQSQNINAKITIDIGVVNGVLKLSKLVNQHHHHEAYTSQRMERRVVEFSISTSSNGYNSLISYLSSNKSTHSGISCQN</sequence>
<proteinExistence type="predicted"/>
<protein>
    <submittedName>
        <fullName evidence="1">24937_t:CDS:1</fullName>
    </submittedName>
</protein>
<name>A0ABN7WSW8_GIGMA</name>
<evidence type="ECO:0000313" key="2">
    <source>
        <dbReference type="Proteomes" id="UP000789901"/>
    </source>
</evidence>